<sequence>MQSEVGLGGGGRGESVAQRSHLAAKSDLRFPQPIEVHMSNHQANQPPHDPAELAISLGSCPMLRIRELQLRFPRLPASRGRIRVMQTAGYRIQCTGFRTQGLSTENETPENHSSCACCCSFARPALEIVSRCSSQAGVVTTFAVIVLHLVRAAVTDIGGGINLTAFADESVGPVCLGH</sequence>
<feature type="compositionally biased region" description="Gly residues" evidence="1">
    <location>
        <begin position="1"/>
        <end position="13"/>
    </location>
</feature>
<evidence type="ECO:0000256" key="1">
    <source>
        <dbReference type="SAM" id="MobiDB-lite"/>
    </source>
</evidence>
<name>Q6IHS7_DROME</name>
<feature type="region of interest" description="Disordered" evidence="1">
    <location>
        <begin position="1"/>
        <end position="23"/>
    </location>
</feature>
<gene>
    <name evidence="2" type="ORF">HDC01188</name>
</gene>
<reference evidence="2" key="1">
    <citation type="journal article" date="2003" name="Genome Biol.">
        <title>An integrated gene annotation and transcriptional profiling approach towards the full gene content of the Drosophila genome.</title>
        <authorList>
            <person name="Hild M."/>
            <person name="Beckmann B."/>
            <person name="Haas S.A."/>
            <person name="Koch B."/>
            <person name="Solovyev V."/>
            <person name="Busold C."/>
            <person name="Fellenberg K."/>
            <person name="Boutros M."/>
            <person name="Vingron M."/>
            <person name="Sauer F."/>
            <person name="Hoheisel J.D."/>
            <person name="Paro R."/>
        </authorList>
    </citation>
    <scope>NUCLEOTIDE SEQUENCE</scope>
</reference>
<evidence type="ECO:0000313" key="2">
    <source>
        <dbReference type="EMBL" id="DAA03538.1"/>
    </source>
</evidence>
<accession>Q6IHS7</accession>
<dbReference type="AlphaFoldDB" id="Q6IHS7"/>
<organism evidence="2">
    <name type="scientific">Drosophila melanogaster</name>
    <name type="common">Fruit fly</name>
    <dbReference type="NCBI Taxonomy" id="7227"/>
    <lineage>
        <taxon>Eukaryota</taxon>
        <taxon>Metazoa</taxon>
        <taxon>Ecdysozoa</taxon>
        <taxon>Arthropoda</taxon>
        <taxon>Hexapoda</taxon>
        <taxon>Insecta</taxon>
        <taxon>Pterygota</taxon>
        <taxon>Neoptera</taxon>
        <taxon>Endopterygota</taxon>
        <taxon>Diptera</taxon>
        <taxon>Brachycera</taxon>
        <taxon>Muscomorpha</taxon>
        <taxon>Ephydroidea</taxon>
        <taxon>Drosophilidae</taxon>
        <taxon>Drosophila</taxon>
        <taxon>Sophophora</taxon>
    </lineage>
</organism>
<dbReference type="EMBL" id="BK003339">
    <property type="protein sequence ID" value="DAA03538.1"/>
    <property type="molecule type" value="Genomic_DNA"/>
</dbReference>
<protein>
    <submittedName>
        <fullName evidence="2">HDC01188</fullName>
    </submittedName>
</protein>
<proteinExistence type="predicted"/>